<dbReference type="AlphaFoldDB" id="A0A5M6IH46"/>
<dbReference type="EMBL" id="VWPJ01000001">
    <property type="protein sequence ID" value="KAA5607626.1"/>
    <property type="molecule type" value="Genomic_DNA"/>
</dbReference>
<evidence type="ECO:0000313" key="1">
    <source>
        <dbReference type="EMBL" id="KAA5607626.1"/>
    </source>
</evidence>
<name>A0A5M6IH46_9PROT</name>
<organism evidence="1 2">
    <name type="scientific">Roseospira marina</name>
    <dbReference type="NCBI Taxonomy" id="140057"/>
    <lineage>
        <taxon>Bacteria</taxon>
        <taxon>Pseudomonadati</taxon>
        <taxon>Pseudomonadota</taxon>
        <taxon>Alphaproteobacteria</taxon>
        <taxon>Rhodospirillales</taxon>
        <taxon>Rhodospirillaceae</taxon>
        <taxon>Roseospira</taxon>
    </lineage>
</organism>
<gene>
    <name evidence="1" type="ORF">F1188_02395</name>
</gene>
<keyword evidence="2" id="KW-1185">Reference proteome</keyword>
<dbReference type="RefSeq" id="WP_150060759.1">
    <property type="nucleotide sequence ID" value="NZ_JACHII010000001.1"/>
</dbReference>
<protein>
    <recommendedName>
        <fullName evidence="3">Glycosyltransferase family 77 protein</fullName>
    </recommendedName>
</protein>
<sequence>MTTRLLVVQSHGPVVRPWVPRCIDSVRAWAEERGHIWRFEGDTLFDRLPSGVLPRTEGRGAVRADLARLLWIRDELATGAWDRVAWLDADVVVIDPGALDLAVTTTHALGREVWVEPHPSGQGHRLRRHVHNAVCVFGPDDPVLPFLIHVSRQLLERAAPDRTPPQFIGPKLLTHLHGVANFPLIETVGMASPAVLHDLAAGGGPAWNALRNAHATPLAALNLCASLVGRTVDAVPVTDALISAALDRLETMRGTRADT</sequence>
<accession>A0A5M6IH46</accession>
<dbReference type="OrthoDB" id="195155at2"/>
<reference evidence="1 2" key="1">
    <citation type="submission" date="2019-09" db="EMBL/GenBank/DDBJ databases">
        <title>Genome sequence of Roseospira marina, one of the more divergent members of the non-sulfur purple photosynthetic bacterial family, the Rhodospirillaceae.</title>
        <authorList>
            <person name="Meyer T."/>
            <person name="Kyndt J."/>
        </authorList>
    </citation>
    <scope>NUCLEOTIDE SEQUENCE [LARGE SCALE GENOMIC DNA]</scope>
    <source>
        <strain evidence="1 2">DSM 15113</strain>
    </source>
</reference>
<comment type="caution">
    <text evidence="1">The sequence shown here is derived from an EMBL/GenBank/DDBJ whole genome shotgun (WGS) entry which is preliminary data.</text>
</comment>
<proteinExistence type="predicted"/>
<evidence type="ECO:0008006" key="3">
    <source>
        <dbReference type="Google" id="ProtNLM"/>
    </source>
</evidence>
<evidence type="ECO:0000313" key="2">
    <source>
        <dbReference type="Proteomes" id="UP000324065"/>
    </source>
</evidence>
<dbReference type="Proteomes" id="UP000324065">
    <property type="component" value="Unassembled WGS sequence"/>
</dbReference>